<accession>A0A023WX97</accession>
<dbReference type="EMBL" id="CP007509">
    <property type="protein sequence ID" value="AHY44454.1"/>
    <property type="molecule type" value="Genomic_DNA"/>
</dbReference>
<organism evidence="4 5">
    <name type="scientific">Stutzerimonas stutzeri</name>
    <name type="common">Pseudomonas stutzeri</name>
    <dbReference type="NCBI Taxonomy" id="316"/>
    <lineage>
        <taxon>Bacteria</taxon>
        <taxon>Pseudomonadati</taxon>
        <taxon>Pseudomonadota</taxon>
        <taxon>Gammaproteobacteria</taxon>
        <taxon>Pseudomonadales</taxon>
        <taxon>Pseudomonadaceae</taxon>
        <taxon>Stutzerimonas</taxon>
    </lineage>
</organism>
<dbReference type="PANTHER" id="PTHR46470">
    <property type="entry name" value="N-ACYLNEURAMINATE-9-PHOSPHATASE"/>
    <property type="match status" value="1"/>
</dbReference>
<evidence type="ECO:0000256" key="3">
    <source>
        <dbReference type="ARBA" id="ARBA00022842"/>
    </source>
</evidence>
<dbReference type="PANTHER" id="PTHR46470:SF4">
    <property type="entry name" value="5-AMINO-6-(5-PHOSPHO-D-RIBITYLAMINO)URACIL PHOSPHATASE YIGB"/>
    <property type="match status" value="1"/>
</dbReference>
<dbReference type="InterPro" id="IPR023214">
    <property type="entry name" value="HAD_sf"/>
</dbReference>
<protein>
    <submittedName>
        <fullName evidence="4">HAD family hydrolase</fullName>
    </submittedName>
</protein>
<dbReference type="SFLD" id="SFLDG01129">
    <property type="entry name" value="C1.5:_HAD__Beta-PGM__Phosphata"/>
    <property type="match status" value="1"/>
</dbReference>
<dbReference type="PATRIC" id="fig|316.97.peg.3807"/>
<dbReference type="NCBIfam" id="TIGR01549">
    <property type="entry name" value="HAD-SF-IA-v1"/>
    <property type="match status" value="1"/>
</dbReference>
<dbReference type="KEGG" id="pstu:UIB01_19070"/>
<dbReference type="Pfam" id="PF00702">
    <property type="entry name" value="Hydrolase"/>
    <property type="match status" value="1"/>
</dbReference>
<dbReference type="InterPro" id="IPR006439">
    <property type="entry name" value="HAD-SF_hydro_IA"/>
</dbReference>
<dbReference type="GO" id="GO:0009231">
    <property type="term" value="P:riboflavin biosynthetic process"/>
    <property type="evidence" value="ECO:0007669"/>
    <property type="project" value="TreeGrafter"/>
</dbReference>
<dbReference type="GO" id="GO:0016787">
    <property type="term" value="F:hydrolase activity"/>
    <property type="evidence" value="ECO:0007669"/>
    <property type="project" value="UniProtKB-KW"/>
</dbReference>
<sequence>MSIRLITFDLDDTFWETTPAIQSAETALRDWLGVHAPRLGEFPVEALGAIRRMLIEQEPALRHRISELRRRILQHALHDAGYPADEAGELAERAFQVFLDARHEVQIFPDVQPTLEFLANHYTLGVITNGNADVRRLGLADYFQFTLCAEELGVGKPDPHPFQQALRLGDARPEQAVHIGDHALDDIAGAQQAGLRAIWFNPKRVDWPHDYHPDAQIQSLAELPKLLLGWRGA</sequence>
<name>A0A023WX97_STUST</name>
<dbReference type="Gene3D" id="3.40.50.1000">
    <property type="entry name" value="HAD superfamily/HAD-like"/>
    <property type="match status" value="1"/>
</dbReference>
<dbReference type="SUPFAM" id="SSF56784">
    <property type="entry name" value="HAD-like"/>
    <property type="match status" value="1"/>
</dbReference>
<dbReference type="InterPro" id="IPR036412">
    <property type="entry name" value="HAD-like_sf"/>
</dbReference>
<dbReference type="Proteomes" id="UP000025238">
    <property type="component" value="Chromosome"/>
</dbReference>
<evidence type="ECO:0000313" key="5">
    <source>
        <dbReference type="Proteomes" id="UP000025238"/>
    </source>
</evidence>
<dbReference type="InterPro" id="IPR051400">
    <property type="entry name" value="HAD-like_hydrolase"/>
</dbReference>
<evidence type="ECO:0000313" key="4">
    <source>
        <dbReference type="EMBL" id="AHY44454.1"/>
    </source>
</evidence>
<comment type="cofactor">
    <cofactor evidence="1">
        <name>Mg(2+)</name>
        <dbReference type="ChEBI" id="CHEBI:18420"/>
    </cofactor>
</comment>
<proteinExistence type="predicted"/>
<keyword evidence="2 4" id="KW-0378">Hydrolase</keyword>
<dbReference type="SFLD" id="SFLDS00003">
    <property type="entry name" value="Haloacid_Dehalogenase"/>
    <property type="match status" value="1"/>
</dbReference>
<keyword evidence="3" id="KW-0460">Magnesium</keyword>
<evidence type="ECO:0000256" key="1">
    <source>
        <dbReference type="ARBA" id="ARBA00001946"/>
    </source>
</evidence>
<dbReference type="Gene3D" id="1.20.120.1600">
    <property type="match status" value="1"/>
</dbReference>
<reference evidence="4 5" key="1">
    <citation type="submission" date="2014-03" db="EMBL/GenBank/DDBJ databases">
        <title>Complete genome sequence of Pseudomonas stutzeri 19SMN4.</title>
        <authorList>
            <person name="Brunet-Galmes I."/>
            <person name="Nogales B."/>
            <person name="Busquets A."/>
            <person name="Pena A."/>
            <person name="Gomila M."/>
            <person name="Garcia-Valdes E."/>
            <person name="Lalucat J."/>
            <person name="Bennasar A."/>
            <person name="Bosch R."/>
        </authorList>
    </citation>
    <scope>NUCLEOTIDE SEQUENCE [LARGE SCALE GENOMIC DNA]</scope>
    <source>
        <strain evidence="4 5">19SMN4</strain>
    </source>
</reference>
<dbReference type="NCBIfam" id="TIGR01509">
    <property type="entry name" value="HAD-SF-IA-v3"/>
    <property type="match status" value="1"/>
</dbReference>
<dbReference type="PRINTS" id="PR00413">
    <property type="entry name" value="HADHALOGNASE"/>
</dbReference>
<gene>
    <name evidence="4" type="ORF">UIB01_19070</name>
</gene>
<evidence type="ECO:0000256" key="2">
    <source>
        <dbReference type="ARBA" id="ARBA00022801"/>
    </source>
</evidence>
<dbReference type="AlphaFoldDB" id="A0A023WX97"/>
<dbReference type="OrthoDB" id="367448at2"/>